<evidence type="ECO:0000256" key="3">
    <source>
        <dbReference type="ARBA" id="ARBA00023242"/>
    </source>
</evidence>
<keyword evidence="6" id="KW-1185">Reference proteome</keyword>
<dbReference type="GO" id="GO:0051015">
    <property type="term" value="F:actin filament binding"/>
    <property type="evidence" value="ECO:0007669"/>
    <property type="project" value="TreeGrafter"/>
</dbReference>
<feature type="region of interest" description="Disordered" evidence="4">
    <location>
        <begin position="1"/>
        <end position="53"/>
    </location>
</feature>
<name>A0A6A6VNG3_9PLEO</name>
<dbReference type="Proteomes" id="UP000799440">
    <property type="component" value="Unassembled WGS sequence"/>
</dbReference>
<feature type="compositionally biased region" description="Basic residues" evidence="4">
    <location>
        <begin position="9"/>
        <end position="18"/>
    </location>
</feature>
<dbReference type="InterPro" id="IPR010414">
    <property type="entry name" value="FRG1"/>
</dbReference>
<proteinExistence type="inferred from homology"/>
<comment type="subcellular location">
    <subcellularLocation>
        <location evidence="1">Nucleus</location>
        <location evidence="1">Nucleolus</location>
    </subcellularLocation>
</comment>
<evidence type="ECO:0000313" key="6">
    <source>
        <dbReference type="Proteomes" id="UP000799440"/>
    </source>
</evidence>
<gene>
    <name evidence="5" type="ORF">M011DRAFT_491857</name>
</gene>
<dbReference type="Pfam" id="PF06229">
    <property type="entry name" value="FRG1"/>
    <property type="match status" value="1"/>
</dbReference>
<dbReference type="SUPFAM" id="SSF50405">
    <property type="entry name" value="Actin-crosslinking proteins"/>
    <property type="match status" value="1"/>
</dbReference>
<keyword evidence="3" id="KW-0539">Nucleus</keyword>
<accession>A0A6A6VNG3</accession>
<dbReference type="OrthoDB" id="5539371at2759"/>
<evidence type="ECO:0000256" key="2">
    <source>
        <dbReference type="ARBA" id="ARBA00010878"/>
    </source>
</evidence>
<dbReference type="EMBL" id="MU006562">
    <property type="protein sequence ID" value="KAF2751369.1"/>
    <property type="molecule type" value="Genomic_DNA"/>
</dbReference>
<dbReference type="PANTHER" id="PTHR12928">
    <property type="entry name" value="FRG1 PROTEIN"/>
    <property type="match status" value="1"/>
</dbReference>
<comment type="similarity">
    <text evidence="2">Belongs to the FRG1 family.</text>
</comment>
<dbReference type="PANTHER" id="PTHR12928:SF0">
    <property type="entry name" value="FSHD REGION GENE 1"/>
    <property type="match status" value="1"/>
</dbReference>
<evidence type="ECO:0000256" key="1">
    <source>
        <dbReference type="ARBA" id="ARBA00004604"/>
    </source>
</evidence>
<dbReference type="AlphaFoldDB" id="A0A6A6VNG3"/>
<dbReference type="Gene3D" id="2.80.10.50">
    <property type="match status" value="1"/>
</dbReference>
<dbReference type="GO" id="GO:0005730">
    <property type="term" value="C:nucleolus"/>
    <property type="evidence" value="ECO:0007669"/>
    <property type="project" value="UniProtKB-SubCell"/>
</dbReference>
<sequence length="272" mass="29967">MPTPLHFKGDKKQKKRKRVPEIDDANVEAKYSKSVTTTSRATTTPANDDDDSWVSADAPTDVSGPILIVLPTEPATCLACDANGKVFTSAIENFVDGDPSTAEPHDVRQVWVANRVAGTESFSLKGHHGKYLSCDRHGLLTASPTAISPSESFLVIPVPDSPSTFSLQTLRDTFLSVDDSAKGGPQVRGDADSISFNTTFRIRMQARFKPRLKKTKEDKALSKITRKELEDIVGRRLEEDEVKKLKKARREGNFHETALDIKVKSSHDKFAS</sequence>
<dbReference type="CDD" id="cd23339">
    <property type="entry name" value="beta-trefoil_FSCN_fungal_FRG1-like"/>
    <property type="match status" value="1"/>
</dbReference>
<protein>
    <submittedName>
        <fullName evidence="5">Actin-crosslinking protein</fullName>
    </submittedName>
</protein>
<dbReference type="InterPro" id="IPR008999">
    <property type="entry name" value="Actin-crosslinking"/>
</dbReference>
<evidence type="ECO:0000313" key="5">
    <source>
        <dbReference type="EMBL" id="KAF2751369.1"/>
    </source>
</evidence>
<organism evidence="5 6">
    <name type="scientific">Sporormia fimetaria CBS 119925</name>
    <dbReference type="NCBI Taxonomy" id="1340428"/>
    <lineage>
        <taxon>Eukaryota</taxon>
        <taxon>Fungi</taxon>
        <taxon>Dikarya</taxon>
        <taxon>Ascomycota</taxon>
        <taxon>Pezizomycotina</taxon>
        <taxon>Dothideomycetes</taxon>
        <taxon>Pleosporomycetidae</taxon>
        <taxon>Pleosporales</taxon>
        <taxon>Sporormiaceae</taxon>
        <taxon>Sporormia</taxon>
    </lineage>
</organism>
<reference evidence="5" key="1">
    <citation type="journal article" date="2020" name="Stud. Mycol.">
        <title>101 Dothideomycetes genomes: a test case for predicting lifestyles and emergence of pathogens.</title>
        <authorList>
            <person name="Haridas S."/>
            <person name="Albert R."/>
            <person name="Binder M."/>
            <person name="Bloem J."/>
            <person name="Labutti K."/>
            <person name="Salamov A."/>
            <person name="Andreopoulos B."/>
            <person name="Baker S."/>
            <person name="Barry K."/>
            <person name="Bills G."/>
            <person name="Bluhm B."/>
            <person name="Cannon C."/>
            <person name="Castanera R."/>
            <person name="Culley D."/>
            <person name="Daum C."/>
            <person name="Ezra D."/>
            <person name="Gonzalez J."/>
            <person name="Henrissat B."/>
            <person name="Kuo A."/>
            <person name="Liang C."/>
            <person name="Lipzen A."/>
            <person name="Lutzoni F."/>
            <person name="Magnuson J."/>
            <person name="Mondo S."/>
            <person name="Nolan M."/>
            <person name="Ohm R."/>
            <person name="Pangilinan J."/>
            <person name="Park H.-J."/>
            <person name="Ramirez L."/>
            <person name="Alfaro M."/>
            <person name="Sun H."/>
            <person name="Tritt A."/>
            <person name="Yoshinaga Y."/>
            <person name="Zwiers L.-H."/>
            <person name="Turgeon B."/>
            <person name="Goodwin S."/>
            <person name="Spatafora J."/>
            <person name="Crous P."/>
            <person name="Grigoriev I."/>
        </authorList>
    </citation>
    <scope>NUCLEOTIDE SEQUENCE</scope>
    <source>
        <strain evidence="5">CBS 119925</strain>
    </source>
</reference>
<evidence type="ECO:0000256" key="4">
    <source>
        <dbReference type="SAM" id="MobiDB-lite"/>
    </source>
</evidence>
<dbReference type="GO" id="GO:0071013">
    <property type="term" value="C:catalytic step 2 spliceosome"/>
    <property type="evidence" value="ECO:0007669"/>
    <property type="project" value="TreeGrafter"/>
</dbReference>